<feature type="transmembrane region" description="Helical" evidence="1">
    <location>
        <begin position="47"/>
        <end position="71"/>
    </location>
</feature>
<dbReference type="RefSeq" id="WP_236341706.1">
    <property type="nucleotide sequence ID" value="NZ_CAKMMF010000010.1"/>
</dbReference>
<feature type="transmembrane region" description="Helical" evidence="1">
    <location>
        <begin position="117"/>
        <end position="137"/>
    </location>
</feature>
<evidence type="ECO:0000313" key="2">
    <source>
        <dbReference type="EMBL" id="CAH1204281.1"/>
    </source>
</evidence>
<evidence type="ECO:0000313" key="3">
    <source>
        <dbReference type="Proteomes" id="UP000838686"/>
    </source>
</evidence>
<reference evidence="2" key="1">
    <citation type="submission" date="2022-01" db="EMBL/GenBank/DDBJ databases">
        <authorList>
            <person name="Criscuolo A."/>
        </authorList>
    </citation>
    <scope>NUCLEOTIDE SEQUENCE</scope>
    <source>
        <strain evidence="2">CIP111893</strain>
    </source>
</reference>
<keyword evidence="1" id="KW-0812">Transmembrane</keyword>
<keyword evidence="1" id="KW-1133">Transmembrane helix</keyword>
<dbReference type="EMBL" id="CAKMMF010000010">
    <property type="protein sequence ID" value="CAH1204281.1"/>
    <property type="molecule type" value="Genomic_DNA"/>
</dbReference>
<accession>A0ABN8GAF7</accession>
<gene>
    <name evidence="2" type="ORF">PAECIP111893_02212</name>
</gene>
<feature type="transmembrane region" description="Helical" evidence="1">
    <location>
        <begin position="77"/>
        <end position="97"/>
    </location>
</feature>
<evidence type="ECO:0000256" key="1">
    <source>
        <dbReference type="SAM" id="Phobius"/>
    </source>
</evidence>
<feature type="transmembrane region" description="Helical" evidence="1">
    <location>
        <begin position="157"/>
        <end position="185"/>
    </location>
</feature>
<keyword evidence="3" id="KW-1185">Reference proteome</keyword>
<comment type="caution">
    <text evidence="2">The sequence shown here is derived from an EMBL/GenBank/DDBJ whole genome shotgun (WGS) entry which is preliminary data.</text>
</comment>
<name>A0ABN8GAF7_9BACL</name>
<protein>
    <submittedName>
        <fullName evidence="2">Uncharacterized protein</fullName>
    </submittedName>
</protein>
<sequence>MIFLNWDWFYSLYSISFMFLIIAFFWKIIIYPITLISLIFTDNIQFIFMKVIMIIPYYFMATFAAVVGLGVNEGVRSFFILLVGGIFLFIQSITGVFQAEMDKDGKNDQLGLIRYRYFGAIFGVVYYVVLIFVPELTYNSVIIFVYEIIYWIREIQILSMIIALFAFLYVLYSMLICIIAVVGMISTSLKKKNS</sequence>
<organism evidence="2 3">
    <name type="scientific">Paenibacillus plantiphilus</name>
    <dbReference type="NCBI Taxonomy" id="2905650"/>
    <lineage>
        <taxon>Bacteria</taxon>
        <taxon>Bacillati</taxon>
        <taxon>Bacillota</taxon>
        <taxon>Bacilli</taxon>
        <taxon>Bacillales</taxon>
        <taxon>Paenibacillaceae</taxon>
        <taxon>Paenibacillus</taxon>
    </lineage>
</organism>
<dbReference type="Proteomes" id="UP000838686">
    <property type="component" value="Unassembled WGS sequence"/>
</dbReference>
<proteinExistence type="predicted"/>
<feature type="transmembrane region" description="Helical" evidence="1">
    <location>
        <begin position="12"/>
        <end position="40"/>
    </location>
</feature>
<keyword evidence="1" id="KW-0472">Membrane</keyword>